<dbReference type="EMBL" id="CAADFL010000213">
    <property type="protein sequence ID" value="VFK11874.1"/>
    <property type="molecule type" value="Genomic_DNA"/>
</dbReference>
<accession>A0A450SXP6</accession>
<dbReference type="EMBL" id="CAADEZ010000223">
    <property type="protein sequence ID" value="VFJ58694.1"/>
    <property type="molecule type" value="Genomic_DNA"/>
</dbReference>
<feature type="transmembrane region" description="Helical" evidence="1">
    <location>
        <begin position="29"/>
        <end position="46"/>
    </location>
</feature>
<dbReference type="AlphaFoldDB" id="A0A450SXP6"/>
<keyword evidence="1" id="KW-0812">Transmembrane</keyword>
<protein>
    <submittedName>
        <fullName evidence="2">Uncharacterized protein</fullName>
    </submittedName>
</protein>
<name>A0A450SXP6_9GAMM</name>
<evidence type="ECO:0000313" key="2">
    <source>
        <dbReference type="EMBL" id="VFJ58694.1"/>
    </source>
</evidence>
<gene>
    <name evidence="2" type="ORF">BECKFM1743A_GA0114220_102233</name>
    <name evidence="3" type="ORF">BECKFM1743B_GA0114221_102131</name>
</gene>
<feature type="transmembrane region" description="Helical" evidence="1">
    <location>
        <begin position="66"/>
        <end position="85"/>
    </location>
</feature>
<evidence type="ECO:0000256" key="1">
    <source>
        <dbReference type="SAM" id="Phobius"/>
    </source>
</evidence>
<organism evidence="2">
    <name type="scientific">Candidatus Kentrum sp. FM</name>
    <dbReference type="NCBI Taxonomy" id="2126340"/>
    <lineage>
        <taxon>Bacteria</taxon>
        <taxon>Pseudomonadati</taxon>
        <taxon>Pseudomonadota</taxon>
        <taxon>Gammaproteobacteria</taxon>
        <taxon>Candidatus Kentrum</taxon>
    </lineage>
</organism>
<proteinExistence type="predicted"/>
<sequence length="89" mass="10440">MLNAIIYIIFYILIAFTLFQLITVPTSGSVKYLYWLCVLSFLYLLWDSSSKKSLKESKLYSPNYVFCNSMPLLIFVVIGVCYYFFRTLS</sequence>
<evidence type="ECO:0000313" key="3">
    <source>
        <dbReference type="EMBL" id="VFK11874.1"/>
    </source>
</evidence>
<keyword evidence="1" id="KW-1133">Transmembrane helix</keyword>
<feature type="transmembrane region" description="Helical" evidence="1">
    <location>
        <begin position="5"/>
        <end position="23"/>
    </location>
</feature>
<keyword evidence="1" id="KW-0472">Membrane</keyword>
<reference evidence="2" key="1">
    <citation type="submission" date="2019-02" db="EMBL/GenBank/DDBJ databases">
        <authorList>
            <person name="Gruber-Vodicka R. H."/>
            <person name="Seah K. B. B."/>
        </authorList>
    </citation>
    <scope>NUCLEOTIDE SEQUENCE</scope>
    <source>
        <strain evidence="2">BECK_BZ163</strain>
        <strain evidence="3">BECK_BZ164</strain>
    </source>
</reference>